<dbReference type="InterPro" id="IPR003313">
    <property type="entry name" value="AraC-bd"/>
</dbReference>
<evidence type="ECO:0000259" key="4">
    <source>
        <dbReference type="PROSITE" id="PS01124"/>
    </source>
</evidence>
<dbReference type="InterPro" id="IPR018060">
    <property type="entry name" value="HTH_AraC"/>
</dbReference>
<dbReference type="EMBL" id="JBHSMI010000067">
    <property type="protein sequence ID" value="MFC5407569.1"/>
    <property type="molecule type" value="Genomic_DNA"/>
</dbReference>
<dbReference type="PROSITE" id="PS01124">
    <property type="entry name" value="HTH_ARAC_FAMILY_2"/>
    <property type="match status" value="1"/>
</dbReference>
<reference evidence="6" key="1">
    <citation type="journal article" date="2019" name="Int. J. Syst. Evol. Microbiol.">
        <title>The Global Catalogue of Microorganisms (GCM) 10K type strain sequencing project: providing services to taxonomists for standard genome sequencing and annotation.</title>
        <authorList>
            <consortium name="The Broad Institute Genomics Platform"/>
            <consortium name="The Broad Institute Genome Sequencing Center for Infectious Disease"/>
            <person name="Wu L."/>
            <person name="Ma J."/>
        </authorList>
    </citation>
    <scope>NUCLEOTIDE SEQUENCE [LARGE SCALE GENOMIC DNA]</scope>
    <source>
        <strain evidence="6">CGMCC 1.18575</strain>
    </source>
</reference>
<dbReference type="SUPFAM" id="SSF51215">
    <property type="entry name" value="Regulatory protein AraC"/>
    <property type="match status" value="1"/>
</dbReference>
<comment type="caution">
    <text evidence="5">The sequence shown here is derived from an EMBL/GenBank/DDBJ whole genome shotgun (WGS) entry which is preliminary data.</text>
</comment>
<dbReference type="SMART" id="SM00342">
    <property type="entry name" value="HTH_ARAC"/>
    <property type="match status" value="1"/>
</dbReference>
<evidence type="ECO:0000256" key="1">
    <source>
        <dbReference type="ARBA" id="ARBA00023015"/>
    </source>
</evidence>
<evidence type="ECO:0000313" key="5">
    <source>
        <dbReference type="EMBL" id="MFC5407569.1"/>
    </source>
</evidence>
<feature type="domain" description="HTH araC/xylS-type" evidence="4">
    <location>
        <begin position="212"/>
        <end position="310"/>
    </location>
</feature>
<dbReference type="Pfam" id="PF02311">
    <property type="entry name" value="AraC_binding"/>
    <property type="match status" value="1"/>
</dbReference>
<name>A0ABW0I450_9BACL</name>
<sequence length="321" mass="37273">MNEQRVRKIDFMNLAPYVRYIHEHNSQSESGGPSRSGYRVPPRVIYDYELIYVTKGGCLYNIEGVEYLLRPGDLHFMRPHVKHHCYDPDGNTFQYYAVHFDLAYMGEPLDFDPGVYTDVDYLHIDHVPVNEKLVERPVIELAEIDFPYVIHSSEPHVYLSLYRELLTVFQTKPYGCHLIMRAIMLRILHQMVKDMSTEEGVKKSHPQGDKAIEAIQYMYGHMHEDIEINDIAQSVFLSPNYFRTLFKQATGKTPLEYLTMLRIDKAKQLMAEGKYTINEISGMVGYQDRHHFSKVFKKAEGLSPRNYLISLPISDGGDNLL</sequence>
<dbReference type="PRINTS" id="PR00032">
    <property type="entry name" value="HTHARAC"/>
</dbReference>
<organism evidence="5 6">
    <name type="scientific">Cohnella soli</name>
    <dbReference type="NCBI Taxonomy" id="425005"/>
    <lineage>
        <taxon>Bacteria</taxon>
        <taxon>Bacillati</taxon>
        <taxon>Bacillota</taxon>
        <taxon>Bacilli</taxon>
        <taxon>Bacillales</taxon>
        <taxon>Paenibacillaceae</taxon>
        <taxon>Cohnella</taxon>
    </lineage>
</organism>
<dbReference type="Gene3D" id="1.10.10.60">
    <property type="entry name" value="Homeodomain-like"/>
    <property type="match status" value="2"/>
</dbReference>
<dbReference type="Gene3D" id="2.60.120.10">
    <property type="entry name" value="Jelly Rolls"/>
    <property type="match status" value="1"/>
</dbReference>
<evidence type="ECO:0000313" key="6">
    <source>
        <dbReference type="Proteomes" id="UP001596113"/>
    </source>
</evidence>
<keyword evidence="6" id="KW-1185">Reference proteome</keyword>
<evidence type="ECO:0000256" key="2">
    <source>
        <dbReference type="ARBA" id="ARBA00023125"/>
    </source>
</evidence>
<dbReference type="Proteomes" id="UP001596113">
    <property type="component" value="Unassembled WGS sequence"/>
</dbReference>
<gene>
    <name evidence="5" type="ORF">ACFPOF_32965</name>
</gene>
<dbReference type="SUPFAM" id="SSF46689">
    <property type="entry name" value="Homeodomain-like"/>
    <property type="match status" value="2"/>
</dbReference>
<keyword evidence="1" id="KW-0805">Transcription regulation</keyword>
<evidence type="ECO:0000256" key="3">
    <source>
        <dbReference type="ARBA" id="ARBA00023163"/>
    </source>
</evidence>
<dbReference type="Pfam" id="PF12833">
    <property type="entry name" value="HTH_18"/>
    <property type="match status" value="1"/>
</dbReference>
<dbReference type="RefSeq" id="WP_378140349.1">
    <property type="nucleotide sequence ID" value="NZ_JBHSMI010000067.1"/>
</dbReference>
<dbReference type="InterPro" id="IPR009057">
    <property type="entry name" value="Homeodomain-like_sf"/>
</dbReference>
<accession>A0ABW0I450</accession>
<proteinExistence type="predicted"/>
<protein>
    <submittedName>
        <fullName evidence="5">AraC family transcriptional regulator</fullName>
    </submittedName>
</protein>
<dbReference type="InterPro" id="IPR020449">
    <property type="entry name" value="Tscrpt_reg_AraC-type_HTH"/>
</dbReference>
<dbReference type="PANTHER" id="PTHR43280:SF2">
    <property type="entry name" value="HTH-TYPE TRANSCRIPTIONAL REGULATOR EXSA"/>
    <property type="match status" value="1"/>
</dbReference>
<dbReference type="InterPro" id="IPR037923">
    <property type="entry name" value="HTH-like"/>
</dbReference>
<dbReference type="PANTHER" id="PTHR43280">
    <property type="entry name" value="ARAC-FAMILY TRANSCRIPTIONAL REGULATOR"/>
    <property type="match status" value="1"/>
</dbReference>
<keyword evidence="3" id="KW-0804">Transcription</keyword>
<keyword evidence="2" id="KW-0238">DNA-binding</keyword>
<dbReference type="InterPro" id="IPR014710">
    <property type="entry name" value="RmlC-like_jellyroll"/>
</dbReference>